<evidence type="ECO:0008006" key="4">
    <source>
        <dbReference type="Google" id="ProtNLM"/>
    </source>
</evidence>
<name>A0A1S2VDK5_9BACT</name>
<comment type="caution">
    <text evidence="2">The sequence shown here is derived from an EMBL/GenBank/DDBJ whole genome shotgun (WGS) entry which is preliminary data.</text>
</comment>
<proteinExistence type="predicted"/>
<sequence>MKSLRLLPLTILFFVLFTEPVISIVNRPVMVAGIPLLYIYVTCIWLLMIGSVSWVLRRNRQNDDSMNSDV</sequence>
<accession>A0A1S2VDK5</accession>
<dbReference type="Proteomes" id="UP000181790">
    <property type="component" value="Unassembled WGS sequence"/>
</dbReference>
<reference evidence="2 3" key="1">
    <citation type="submission" date="2016-10" db="EMBL/GenBank/DDBJ databases">
        <title>Arsenicibacter rosenii gen. nov., sp. nov., an efficient arsenic-methylating bacterium isolated from an arsenic-contaminated paddy soil.</title>
        <authorList>
            <person name="Huang K."/>
        </authorList>
    </citation>
    <scope>NUCLEOTIDE SEQUENCE [LARGE SCALE GENOMIC DNA]</scope>
    <source>
        <strain evidence="2 3">SM-1</strain>
    </source>
</reference>
<organism evidence="2 3">
    <name type="scientific">Arsenicibacter rosenii</name>
    <dbReference type="NCBI Taxonomy" id="1750698"/>
    <lineage>
        <taxon>Bacteria</taxon>
        <taxon>Pseudomonadati</taxon>
        <taxon>Bacteroidota</taxon>
        <taxon>Cytophagia</taxon>
        <taxon>Cytophagales</taxon>
        <taxon>Spirosomataceae</taxon>
        <taxon>Arsenicibacter</taxon>
    </lineage>
</organism>
<protein>
    <recommendedName>
        <fullName evidence="4">DUF3311 domain-containing protein</fullName>
    </recommendedName>
</protein>
<keyword evidence="3" id="KW-1185">Reference proteome</keyword>
<keyword evidence="1" id="KW-1133">Transmembrane helix</keyword>
<dbReference type="AlphaFoldDB" id="A0A1S2VDK5"/>
<evidence type="ECO:0000256" key="1">
    <source>
        <dbReference type="SAM" id="Phobius"/>
    </source>
</evidence>
<dbReference type="EMBL" id="MORL01000018">
    <property type="protein sequence ID" value="OIN56857.1"/>
    <property type="molecule type" value="Genomic_DNA"/>
</dbReference>
<gene>
    <name evidence="2" type="ORF">BLX24_23075</name>
</gene>
<keyword evidence="1" id="KW-0812">Transmembrane</keyword>
<evidence type="ECO:0000313" key="3">
    <source>
        <dbReference type="Proteomes" id="UP000181790"/>
    </source>
</evidence>
<dbReference type="RefSeq" id="WP_071505583.1">
    <property type="nucleotide sequence ID" value="NZ_MORL01000018.1"/>
</dbReference>
<dbReference type="OrthoDB" id="853798at2"/>
<evidence type="ECO:0000313" key="2">
    <source>
        <dbReference type="EMBL" id="OIN56857.1"/>
    </source>
</evidence>
<keyword evidence="1" id="KW-0472">Membrane</keyword>
<feature type="transmembrane region" description="Helical" evidence="1">
    <location>
        <begin position="33"/>
        <end position="56"/>
    </location>
</feature>